<dbReference type="Proteomes" id="UP001057877">
    <property type="component" value="Chromosome"/>
</dbReference>
<name>A0ABY5S4D1_9BACL</name>
<proteinExistence type="predicted"/>
<reference evidence="2" key="1">
    <citation type="submission" date="2022-01" db="EMBL/GenBank/DDBJ databases">
        <title>Paenibacillus spongiae sp. nov., isolated from marine sponge.</title>
        <authorList>
            <person name="Li Z."/>
            <person name="Zhang M."/>
        </authorList>
    </citation>
    <scope>NUCLEOTIDE SEQUENCE</scope>
    <source>
        <strain evidence="2">PHS-Z3</strain>
    </source>
</reference>
<protein>
    <recommendedName>
        <fullName evidence="4">Cytochrome c oxidase subunit 2A</fullName>
    </recommendedName>
</protein>
<feature type="transmembrane region" description="Helical" evidence="1">
    <location>
        <begin position="24"/>
        <end position="49"/>
    </location>
</feature>
<keyword evidence="1" id="KW-0472">Membrane</keyword>
<organism evidence="2 3">
    <name type="scientific">Paenibacillus spongiae</name>
    <dbReference type="NCBI Taxonomy" id="2909671"/>
    <lineage>
        <taxon>Bacteria</taxon>
        <taxon>Bacillati</taxon>
        <taxon>Bacillota</taxon>
        <taxon>Bacilli</taxon>
        <taxon>Bacillales</taxon>
        <taxon>Paenibacillaceae</taxon>
        <taxon>Paenibacillus</taxon>
    </lineage>
</organism>
<dbReference type="RefSeq" id="WP_258384834.1">
    <property type="nucleotide sequence ID" value="NZ_CP091430.1"/>
</dbReference>
<gene>
    <name evidence="2" type="ORF">L1F29_25390</name>
</gene>
<evidence type="ECO:0000313" key="3">
    <source>
        <dbReference type="Proteomes" id="UP001057877"/>
    </source>
</evidence>
<sequence>MTVTKTPPNQENEAAASEIRYRRFFTFLSAVSTALIIVFVICYLFYWLFRPA</sequence>
<keyword evidence="1" id="KW-1133">Transmembrane helix</keyword>
<dbReference type="EMBL" id="CP091430">
    <property type="protein sequence ID" value="UVI28746.1"/>
    <property type="molecule type" value="Genomic_DNA"/>
</dbReference>
<accession>A0ABY5S4D1</accession>
<evidence type="ECO:0000313" key="2">
    <source>
        <dbReference type="EMBL" id="UVI28746.1"/>
    </source>
</evidence>
<evidence type="ECO:0000256" key="1">
    <source>
        <dbReference type="SAM" id="Phobius"/>
    </source>
</evidence>
<evidence type="ECO:0008006" key="4">
    <source>
        <dbReference type="Google" id="ProtNLM"/>
    </source>
</evidence>
<keyword evidence="3" id="KW-1185">Reference proteome</keyword>
<keyword evidence="1" id="KW-0812">Transmembrane</keyword>